<protein>
    <recommendedName>
        <fullName evidence="1">Ig-like domain-containing protein</fullName>
    </recommendedName>
</protein>
<dbReference type="EMBL" id="KN833869">
    <property type="protein sequence ID" value="KIK16017.1"/>
    <property type="molecule type" value="Genomic_DNA"/>
</dbReference>
<keyword evidence="3" id="KW-1185">Reference proteome</keyword>
<dbReference type="PROSITE" id="PS50835">
    <property type="entry name" value="IG_LIKE"/>
    <property type="match status" value="1"/>
</dbReference>
<gene>
    <name evidence="2" type="ORF">PISMIDRAFT_280121</name>
</gene>
<dbReference type="Proteomes" id="UP000054018">
    <property type="component" value="Unassembled WGS sequence"/>
</dbReference>
<sequence length="163" mass="18092">MSSATACCLSSSSSSLRVPIHIRYVSRRASRLSTALRATSATCTSCQNLMHDAWQPLGISCVSPSPRTPKPLSFDPSMYEANVGHGLYIHMNPPMRQIAMSICCEQGLFHRFARRSACIFSGKDYRANSSLQWLSQGGDKRSDSHLTRSSDSHPTCRVYRCEK</sequence>
<dbReference type="HOGENOM" id="CLU_1627737_0_0_1"/>
<dbReference type="AlphaFoldDB" id="A0A0C9Z1B2"/>
<accession>A0A0C9Z1B2</accession>
<reference evidence="3" key="2">
    <citation type="submission" date="2015-01" db="EMBL/GenBank/DDBJ databases">
        <title>Evolutionary Origins and Diversification of the Mycorrhizal Mutualists.</title>
        <authorList>
            <consortium name="DOE Joint Genome Institute"/>
            <consortium name="Mycorrhizal Genomics Consortium"/>
            <person name="Kohler A."/>
            <person name="Kuo A."/>
            <person name="Nagy L.G."/>
            <person name="Floudas D."/>
            <person name="Copeland A."/>
            <person name="Barry K.W."/>
            <person name="Cichocki N."/>
            <person name="Veneault-Fourrey C."/>
            <person name="LaButti K."/>
            <person name="Lindquist E.A."/>
            <person name="Lipzen A."/>
            <person name="Lundell T."/>
            <person name="Morin E."/>
            <person name="Murat C."/>
            <person name="Riley R."/>
            <person name="Ohm R."/>
            <person name="Sun H."/>
            <person name="Tunlid A."/>
            <person name="Henrissat B."/>
            <person name="Grigoriev I.V."/>
            <person name="Hibbett D.S."/>
            <person name="Martin F."/>
        </authorList>
    </citation>
    <scope>NUCLEOTIDE SEQUENCE [LARGE SCALE GENOMIC DNA]</scope>
    <source>
        <strain evidence="3">441</strain>
    </source>
</reference>
<feature type="domain" description="Ig-like" evidence="1">
    <location>
        <begin position="93"/>
        <end position="163"/>
    </location>
</feature>
<reference evidence="2 3" key="1">
    <citation type="submission" date="2014-04" db="EMBL/GenBank/DDBJ databases">
        <authorList>
            <consortium name="DOE Joint Genome Institute"/>
            <person name="Kuo A."/>
            <person name="Kohler A."/>
            <person name="Costa M.D."/>
            <person name="Nagy L.G."/>
            <person name="Floudas D."/>
            <person name="Copeland A."/>
            <person name="Barry K.W."/>
            <person name="Cichocki N."/>
            <person name="Veneault-Fourrey C."/>
            <person name="LaButti K."/>
            <person name="Lindquist E.A."/>
            <person name="Lipzen A."/>
            <person name="Lundell T."/>
            <person name="Morin E."/>
            <person name="Murat C."/>
            <person name="Sun H."/>
            <person name="Tunlid A."/>
            <person name="Henrissat B."/>
            <person name="Grigoriev I.V."/>
            <person name="Hibbett D.S."/>
            <person name="Martin F."/>
            <person name="Nordberg H.P."/>
            <person name="Cantor M.N."/>
            <person name="Hua S.X."/>
        </authorList>
    </citation>
    <scope>NUCLEOTIDE SEQUENCE [LARGE SCALE GENOMIC DNA]</scope>
    <source>
        <strain evidence="2 3">441</strain>
    </source>
</reference>
<evidence type="ECO:0000313" key="2">
    <source>
        <dbReference type="EMBL" id="KIK16017.1"/>
    </source>
</evidence>
<evidence type="ECO:0000259" key="1">
    <source>
        <dbReference type="PROSITE" id="PS50835"/>
    </source>
</evidence>
<name>A0A0C9Z1B2_9AGAM</name>
<organism evidence="2 3">
    <name type="scientific">Pisolithus microcarpus 441</name>
    <dbReference type="NCBI Taxonomy" id="765257"/>
    <lineage>
        <taxon>Eukaryota</taxon>
        <taxon>Fungi</taxon>
        <taxon>Dikarya</taxon>
        <taxon>Basidiomycota</taxon>
        <taxon>Agaricomycotina</taxon>
        <taxon>Agaricomycetes</taxon>
        <taxon>Agaricomycetidae</taxon>
        <taxon>Boletales</taxon>
        <taxon>Sclerodermatineae</taxon>
        <taxon>Pisolithaceae</taxon>
        <taxon>Pisolithus</taxon>
    </lineage>
</organism>
<proteinExistence type="predicted"/>
<dbReference type="InterPro" id="IPR007110">
    <property type="entry name" value="Ig-like_dom"/>
</dbReference>
<evidence type="ECO:0000313" key="3">
    <source>
        <dbReference type="Proteomes" id="UP000054018"/>
    </source>
</evidence>